<proteinExistence type="predicted"/>
<keyword evidence="1" id="KW-0812">Transmembrane</keyword>
<reference evidence="3" key="1">
    <citation type="journal article" date="2019" name="Int. J. Syst. Evol. Microbiol.">
        <title>The Global Catalogue of Microorganisms (GCM) 10K type strain sequencing project: providing services to taxonomists for standard genome sequencing and annotation.</title>
        <authorList>
            <consortium name="The Broad Institute Genomics Platform"/>
            <consortium name="The Broad Institute Genome Sequencing Center for Infectious Disease"/>
            <person name="Wu L."/>
            <person name="Ma J."/>
        </authorList>
    </citation>
    <scope>NUCLEOTIDE SEQUENCE [LARGE SCALE GENOMIC DNA]</scope>
    <source>
        <strain evidence="3">CGMCC 1.12125</strain>
    </source>
</reference>
<feature type="transmembrane region" description="Helical" evidence="1">
    <location>
        <begin position="23"/>
        <end position="40"/>
    </location>
</feature>
<keyword evidence="3" id="KW-1185">Reference proteome</keyword>
<evidence type="ECO:0000313" key="3">
    <source>
        <dbReference type="Proteomes" id="UP001595965"/>
    </source>
</evidence>
<evidence type="ECO:0000313" key="2">
    <source>
        <dbReference type="EMBL" id="MFC4430893.1"/>
    </source>
</evidence>
<evidence type="ECO:0000256" key="1">
    <source>
        <dbReference type="SAM" id="Phobius"/>
    </source>
</evidence>
<name>A0ABV8Y1U2_9MICC</name>
<feature type="transmembrane region" description="Helical" evidence="1">
    <location>
        <begin position="77"/>
        <end position="100"/>
    </location>
</feature>
<keyword evidence="1" id="KW-1133">Transmembrane helix</keyword>
<accession>A0ABV8Y1U2</accession>
<feature type="transmembrane region" description="Helical" evidence="1">
    <location>
        <begin position="46"/>
        <end position="65"/>
    </location>
</feature>
<keyword evidence="1" id="KW-0472">Membrane</keyword>
<gene>
    <name evidence="2" type="ORF">ACFO0K_14555</name>
</gene>
<dbReference type="Proteomes" id="UP001595965">
    <property type="component" value="Unassembled WGS sequence"/>
</dbReference>
<dbReference type="EMBL" id="JBHSEN010000002">
    <property type="protein sequence ID" value="MFC4430893.1"/>
    <property type="molecule type" value="Genomic_DNA"/>
</dbReference>
<organism evidence="2 3">
    <name type="scientific">Citricoccus alkalitolerans</name>
    <dbReference type="NCBI Taxonomy" id="246603"/>
    <lineage>
        <taxon>Bacteria</taxon>
        <taxon>Bacillati</taxon>
        <taxon>Actinomycetota</taxon>
        <taxon>Actinomycetes</taxon>
        <taxon>Micrococcales</taxon>
        <taxon>Micrococcaceae</taxon>
        <taxon>Citricoccus</taxon>
    </lineage>
</organism>
<comment type="caution">
    <text evidence="2">The sequence shown here is derived from an EMBL/GenBank/DDBJ whole genome shotgun (WGS) entry which is preliminary data.</text>
</comment>
<dbReference type="RefSeq" id="WP_378108425.1">
    <property type="nucleotide sequence ID" value="NZ_JBHSEN010000002.1"/>
</dbReference>
<sequence>MVSQTESASIDPELKKYRSLRDALLWVAGMLLLTYLSSVLTLPWKAVSLAFALAGLVWGVVALVRTAHVKSPWVLRFATAAAMAGCAMFGFVASAQIIFWDATEQFEECTSSALTDRALENCSSTYTDQLGGTALPGTGITLHNQEK</sequence>
<protein>
    <submittedName>
        <fullName evidence="2">Uncharacterized protein</fullName>
    </submittedName>
</protein>